<organism evidence="8 9">
    <name type="scientific">Xenopus laevis</name>
    <name type="common">African clawed frog</name>
    <dbReference type="NCBI Taxonomy" id="8355"/>
    <lineage>
        <taxon>Eukaryota</taxon>
        <taxon>Metazoa</taxon>
        <taxon>Chordata</taxon>
        <taxon>Craniata</taxon>
        <taxon>Vertebrata</taxon>
        <taxon>Euteleostomi</taxon>
        <taxon>Amphibia</taxon>
        <taxon>Batrachia</taxon>
        <taxon>Anura</taxon>
        <taxon>Pipoidea</taxon>
        <taxon>Pipidae</taxon>
        <taxon>Xenopodinae</taxon>
        <taxon>Xenopus</taxon>
        <taxon>Xenopus</taxon>
    </lineage>
</organism>
<proteinExistence type="predicted"/>
<gene>
    <name evidence="9" type="primary">LOC121393064</name>
</gene>
<evidence type="ECO:0000259" key="7">
    <source>
        <dbReference type="Pfam" id="PF13330"/>
    </source>
</evidence>
<feature type="compositionally biased region" description="Polar residues" evidence="5">
    <location>
        <begin position="138"/>
        <end position="147"/>
    </location>
</feature>
<dbReference type="OrthoDB" id="10056274at2759"/>
<feature type="chain" id="PRO_5043601768" evidence="6">
    <location>
        <begin position="18"/>
        <end position="644"/>
    </location>
</feature>
<dbReference type="OMA" id="SGMEEVF"/>
<comment type="subcellular location">
    <subcellularLocation>
        <location evidence="1">Secreted</location>
    </subcellularLocation>
</comment>
<evidence type="ECO:0000256" key="6">
    <source>
        <dbReference type="SAM" id="SignalP"/>
    </source>
</evidence>
<feature type="region of interest" description="Disordered" evidence="5">
    <location>
        <begin position="126"/>
        <end position="147"/>
    </location>
</feature>
<dbReference type="GO" id="GO:0005576">
    <property type="term" value="C:extracellular region"/>
    <property type="evidence" value="ECO:0007669"/>
    <property type="project" value="UniProtKB-SubCell"/>
</dbReference>
<name>A0A1L8GD65_XENLA</name>
<evidence type="ECO:0000256" key="4">
    <source>
        <dbReference type="ARBA" id="ARBA00023180"/>
    </source>
</evidence>
<feature type="compositionally biased region" description="Low complexity" evidence="5">
    <location>
        <begin position="421"/>
        <end position="433"/>
    </location>
</feature>
<dbReference type="Pfam" id="PF13330">
    <property type="entry name" value="Mucin2_WxxW"/>
    <property type="match status" value="2"/>
</dbReference>
<dbReference type="RefSeq" id="XP_018115623.1">
    <property type="nucleotide sequence ID" value="XM_018260134.2"/>
</dbReference>
<reference evidence="9" key="1">
    <citation type="submission" date="2025-08" db="UniProtKB">
        <authorList>
            <consortium name="RefSeq"/>
        </authorList>
    </citation>
    <scope>IDENTIFICATION</scope>
    <source>
        <strain evidence="9">J_2021</strain>
        <tissue evidence="9">Erythrocytes</tissue>
    </source>
</reference>
<dbReference type="InterPro" id="IPR025155">
    <property type="entry name" value="WxxW_domain"/>
</dbReference>
<protein>
    <submittedName>
        <fullName evidence="9">Mucin-5B-like</fullName>
    </submittedName>
</protein>
<feature type="region of interest" description="Disordered" evidence="5">
    <location>
        <begin position="421"/>
        <end position="443"/>
    </location>
</feature>
<evidence type="ECO:0000313" key="8">
    <source>
        <dbReference type="Proteomes" id="UP000186698"/>
    </source>
</evidence>
<keyword evidence="8" id="KW-1185">Reference proteome</keyword>
<feature type="region of interest" description="Disordered" evidence="5">
    <location>
        <begin position="488"/>
        <end position="507"/>
    </location>
</feature>
<evidence type="ECO:0000256" key="3">
    <source>
        <dbReference type="ARBA" id="ARBA00022729"/>
    </source>
</evidence>
<feature type="signal peptide" evidence="6">
    <location>
        <begin position="1"/>
        <end position="17"/>
    </location>
</feature>
<sequence length="644" mass="69982">MHPTLVLTLCFITGIKAPPVQPSTSCSAPCDWTPWINVDRPTNKTDGGDFETLDRIREAGYRICQAPWGIHCRSVRFPYVPFNELKDVAECRASNGLTCSNQDNGGECLDYEVQFLCCPCHQISNSPEKRTPPPLEESTGSADNNSQKPNCYWSQWFNVYRPTSGPDGGDFETFENIRAEGHAVCSAPQAVSCRLARFPYIPLDQLSYTQECGVSLGLVCENKNQGNDSCLDYEIKILCCTYDNPTGAPLIDPSILGQKGQLVNATEATKITTTVLSNNNPEATPLFDKQETSSGMEEVFSPVPPASIATTLSPNNNPEVTPLFDEQGSSYGMEEVFSPVPLASIATTVSPNNNPEVTPLFDEQGISSGMEEVFSPVPLASNATTVSPNNNPEVTPLFDEQGISNGMEKVFSPVPLASIATTVPPNNNPEVTPLFDEQGSSSGMEEDVSTKVKMTVFPNNNETTPVFEEQGSSSGMEEVFSPEPLASITTTVPPNNNPESSPLFEEQGSSSGMEEVFSSVPSTITMTVLPDNTTPSGMEELNSPEPSTTITIRVHSKKSFDVSSLLKPYTPIFFIDPIYSPTEKPIDEPLEKKEEYPMPSSPIRITFPTDYILDGSGNSIDIIDMVDNLTEQENAQPTNSTDTV</sequence>
<evidence type="ECO:0000313" key="9">
    <source>
        <dbReference type="RefSeq" id="XP_018115623.1"/>
    </source>
</evidence>
<dbReference type="Proteomes" id="UP000186698">
    <property type="component" value="Chromosome 4S"/>
</dbReference>
<feature type="domain" description="WxxW" evidence="7">
    <location>
        <begin position="32"/>
        <end position="117"/>
    </location>
</feature>
<dbReference type="PaxDb" id="8355-A0A1L8GD65"/>
<dbReference type="STRING" id="8355.A0A1L8GD65"/>
<keyword evidence="2" id="KW-0964">Secreted</keyword>
<keyword evidence="4" id="KW-0325">Glycoprotein</keyword>
<accession>A0A1L8GD65</accession>
<evidence type="ECO:0000256" key="1">
    <source>
        <dbReference type="ARBA" id="ARBA00004613"/>
    </source>
</evidence>
<feature type="domain" description="WxxW" evidence="7">
    <location>
        <begin position="153"/>
        <end position="239"/>
    </location>
</feature>
<evidence type="ECO:0000256" key="2">
    <source>
        <dbReference type="ARBA" id="ARBA00022525"/>
    </source>
</evidence>
<dbReference type="AlphaFoldDB" id="A0A1L8GD65"/>
<keyword evidence="3 6" id="KW-0732">Signal</keyword>
<dbReference type="KEGG" id="xla:121393064"/>
<dbReference type="GeneID" id="121393064"/>
<feature type="compositionally biased region" description="Polar residues" evidence="5">
    <location>
        <begin position="488"/>
        <end position="500"/>
    </location>
</feature>
<dbReference type="Bgee" id="108715209">
    <property type="expression patterns" value="Expressed in gastrula and 12 other cell types or tissues"/>
</dbReference>
<evidence type="ECO:0000256" key="5">
    <source>
        <dbReference type="SAM" id="MobiDB-lite"/>
    </source>
</evidence>